<dbReference type="OrthoDB" id="8296179at2"/>
<dbReference type="Proteomes" id="UP000298735">
    <property type="component" value="Chromosome Circular"/>
</dbReference>
<dbReference type="AlphaFoldDB" id="A0A4Z1R2G3"/>
<name>A0A4Z1R2G3_9HYPH</name>
<organism evidence="1 2">
    <name type="scientific">Agrobacterium salinitolerans</name>
    <dbReference type="NCBI Taxonomy" id="1183413"/>
    <lineage>
        <taxon>Bacteria</taxon>
        <taxon>Pseudomonadati</taxon>
        <taxon>Pseudomonadota</taxon>
        <taxon>Alphaproteobacteria</taxon>
        <taxon>Hyphomicrobiales</taxon>
        <taxon>Rhizobiaceae</taxon>
        <taxon>Rhizobium/Agrobacterium group</taxon>
        <taxon>Agrobacterium</taxon>
    </lineage>
</organism>
<protein>
    <submittedName>
        <fullName evidence="1">Uncharacterized protein</fullName>
    </submittedName>
</protein>
<evidence type="ECO:0000313" key="2">
    <source>
        <dbReference type="Proteomes" id="UP000298735"/>
    </source>
</evidence>
<evidence type="ECO:0000313" key="1">
    <source>
        <dbReference type="EMBL" id="UYZ07668.1"/>
    </source>
</evidence>
<proteinExistence type="predicted"/>
<accession>A0A4Z1R2G3</accession>
<gene>
    <name evidence="1" type="ORF">CFBP5507_01225</name>
</gene>
<reference evidence="1" key="1">
    <citation type="submission" date="2022-10" db="EMBL/GenBank/DDBJ databases">
        <title>Complete genome sequence of Agrobacterium salinitolerans CFBP5507.</title>
        <authorList>
            <person name="Tchabashvili S."/>
            <person name="Yen H.-C."/>
            <person name="Haryono M."/>
            <person name="Lin Y.-C."/>
            <person name="Lai E.-M."/>
            <person name="Kuo C.-H."/>
        </authorList>
    </citation>
    <scope>NUCLEOTIDE SEQUENCE</scope>
    <source>
        <strain evidence="1">CFBP5507</strain>
    </source>
</reference>
<sequence>MEEADDRLITEIATGYGLAETAVTASFLRAYGIQTIALPSQFASIFWHYAVALGGTEIRIAARQFEEAQMLLDSIEQSQDTGRTDAIHLFWRGIAAVMVLFLFSVPPPAKGLFRNATHSTYGLRPNQNS</sequence>
<dbReference type="KEGG" id="asal:CFBP5507_01225"/>
<dbReference type="EMBL" id="CP109968">
    <property type="protein sequence ID" value="UYZ07668.1"/>
    <property type="molecule type" value="Genomic_DNA"/>
</dbReference>
<dbReference type="RefSeq" id="WP_137409783.1">
    <property type="nucleotide sequence ID" value="NZ_CP074393.1"/>
</dbReference>